<comment type="caution">
    <text evidence="1">The sequence shown here is derived from an EMBL/GenBank/DDBJ whole genome shotgun (WGS) entry which is preliminary data.</text>
</comment>
<dbReference type="EMBL" id="WVUH01000028">
    <property type="protein sequence ID" value="MBO4205538.1"/>
    <property type="molecule type" value="Genomic_DNA"/>
</dbReference>
<dbReference type="CDD" id="cd07814">
    <property type="entry name" value="SRPBCC_CalC_Aha1-like"/>
    <property type="match status" value="1"/>
</dbReference>
<name>A0ABS3VLX8_MICEH</name>
<accession>A0ABS3VLX8</accession>
<evidence type="ECO:0000313" key="1">
    <source>
        <dbReference type="EMBL" id="MBO4205538.1"/>
    </source>
</evidence>
<dbReference type="InterPro" id="IPR023393">
    <property type="entry name" value="START-like_dom_sf"/>
</dbReference>
<proteinExistence type="predicted"/>
<dbReference type="SUPFAM" id="SSF55961">
    <property type="entry name" value="Bet v1-like"/>
    <property type="match status" value="1"/>
</dbReference>
<keyword evidence="2" id="KW-1185">Reference proteome</keyword>
<sequence>MTEPKPYRVEVGIDAPPESVWRALTEPDQLRDWFGWDHDGIEAEIRYIFADHAELFPPDRIALEDGQEIQVVAADDGGTVVRALQPGALDDPRWADVYDAMEEGWRSFFAQLRYLLEDRPHGRRRTLHLTGTVTGPELVGLVTSTGVREHRYTGRYQVVVVDPQGRLVVAAAERPLDAGEVSAASVTVSGYGLDDGTFAELRAEWLARWQVVAADTEATP</sequence>
<reference evidence="1 2" key="1">
    <citation type="submission" date="2019-12" db="EMBL/GenBank/DDBJ databases">
        <title>Whole genome sequencing of endophytic Actinobacterium Micromonospora sp. MPMI6T.</title>
        <authorList>
            <person name="Evv R."/>
            <person name="Podile A.R."/>
        </authorList>
    </citation>
    <scope>NUCLEOTIDE SEQUENCE [LARGE SCALE GENOMIC DNA]</scope>
    <source>
        <strain evidence="1 2">MPMI6</strain>
    </source>
</reference>
<dbReference type="Gene3D" id="3.30.530.20">
    <property type="match status" value="1"/>
</dbReference>
<evidence type="ECO:0000313" key="2">
    <source>
        <dbReference type="Proteomes" id="UP000823521"/>
    </source>
</evidence>
<dbReference type="Proteomes" id="UP000823521">
    <property type="component" value="Unassembled WGS sequence"/>
</dbReference>
<gene>
    <name evidence="1" type="ORF">GSF22_05865</name>
</gene>
<dbReference type="RefSeq" id="WP_208811717.1">
    <property type="nucleotide sequence ID" value="NZ_WVUH01000028.1"/>
</dbReference>
<organism evidence="1 2">
    <name type="scientific">Micromonospora echinofusca</name>
    <dbReference type="NCBI Taxonomy" id="47858"/>
    <lineage>
        <taxon>Bacteria</taxon>
        <taxon>Bacillati</taxon>
        <taxon>Actinomycetota</taxon>
        <taxon>Actinomycetes</taxon>
        <taxon>Micromonosporales</taxon>
        <taxon>Micromonosporaceae</taxon>
        <taxon>Micromonospora</taxon>
    </lineage>
</organism>
<protein>
    <submittedName>
        <fullName evidence="1">Activator of HSP90 ATPase</fullName>
    </submittedName>
</protein>